<keyword evidence="4 12" id="KW-0808">Transferase</keyword>
<evidence type="ECO:0000259" key="11">
    <source>
        <dbReference type="Pfam" id="PF00266"/>
    </source>
</evidence>
<comment type="catalytic activity">
    <reaction evidence="9">
        <text>(sulfur carrier)-H + L-cysteine = (sulfur carrier)-SH + L-alanine</text>
        <dbReference type="Rhea" id="RHEA:43892"/>
        <dbReference type="Rhea" id="RHEA-COMP:14737"/>
        <dbReference type="Rhea" id="RHEA-COMP:14739"/>
        <dbReference type="ChEBI" id="CHEBI:29917"/>
        <dbReference type="ChEBI" id="CHEBI:35235"/>
        <dbReference type="ChEBI" id="CHEBI:57972"/>
        <dbReference type="ChEBI" id="CHEBI:64428"/>
        <dbReference type="EC" id="2.8.1.7"/>
    </reaction>
</comment>
<dbReference type="GO" id="GO:0031071">
    <property type="term" value="F:cysteine desulfurase activity"/>
    <property type="evidence" value="ECO:0007669"/>
    <property type="project" value="UniProtKB-EC"/>
</dbReference>
<keyword evidence="6" id="KW-0663">Pyridoxal phosphate</keyword>
<dbReference type="InterPro" id="IPR000192">
    <property type="entry name" value="Aminotrans_V_dom"/>
</dbReference>
<comment type="cofactor">
    <cofactor evidence="1 10">
        <name>pyridoxal 5'-phosphate</name>
        <dbReference type="ChEBI" id="CHEBI:597326"/>
    </cofactor>
</comment>
<evidence type="ECO:0000256" key="2">
    <source>
        <dbReference type="ARBA" id="ARBA00006490"/>
    </source>
</evidence>
<dbReference type="PATRIC" id="fig|279113.9.peg.5307"/>
<dbReference type="PIRSF" id="PIRSF005572">
    <property type="entry name" value="NifS"/>
    <property type="match status" value="1"/>
</dbReference>
<dbReference type="SUPFAM" id="SSF53383">
    <property type="entry name" value="PLP-dependent transferases"/>
    <property type="match status" value="1"/>
</dbReference>
<evidence type="ECO:0000256" key="4">
    <source>
        <dbReference type="ARBA" id="ARBA00022679"/>
    </source>
</evidence>
<accession>A0A127QC74</accession>
<keyword evidence="8" id="KW-0411">Iron-sulfur</keyword>
<dbReference type="Proteomes" id="UP000074561">
    <property type="component" value="Chromosome"/>
</dbReference>
<dbReference type="InterPro" id="IPR015421">
    <property type="entry name" value="PyrdxlP-dep_Trfase_major"/>
</dbReference>
<sequence>MIYLDNNATTRTARAAIDAMQFYFNECYFNASTSTAAFTGADRPREDAAAAMATLLNAEDPTCFIFTSGATESNNWLFAALEKNVLRGRVIVSAIEHPSISEPATAIEANGFEVLEVPVDDQGVIRLDLLEDMLTAETRLVSIMAANNETGVLQPISEIGRLVRRVCPSAVFHTDATQAVGKISIDLQENWSDVDMLSFSAHKFHGPKGVGGLYFRSGLELTPLLLGGGQEHGLRSGTTNTPGLAGLAAAARGVDLCAADKIASLRDQFEAHIKAALPVSIHSSHASRLPNTSCFSIQGILGDELAQSLAGAGIIVGTGSACSSGATQPPKTLLAMGVNYQTANSSIRVSLSSETTFDELLIALETLTLLNKELCSFSK</sequence>
<name>A0A127QC74_9BURK</name>
<dbReference type="OrthoDB" id="9808002at2"/>
<evidence type="ECO:0000256" key="5">
    <source>
        <dbReference type="ARBA" id="ARBA00022723"/>
    </source>
</evidence>
<evidence type="ECO:0000313" key="12">
    <source>
        <dbReference type="EMBL" id="AMP07637.1"/>
    </source>
</evidence>
<dbReference type="InterPro" id="IPR015424">
    <property type="entry name" value="PyrdxlP-dep_Trfase"/>
</dbReference>
<dbReference type="InterPro" id="IPR016454">
    <property type="entry name" value="Cysteine_dSase"/>
</dbReference>
<dbReference type="AlphaFoldDB" id="A0A127QC74"/>
<dbReference type="PROSITE" id="PS00595">
    <property type="entry name" value="AA_TRANSFER_CLASS_5"/>
    <property type="match status" value="1"/>
</dbReference>
<dbReference type="InterPro" id="IPR015422">
    <property type="entry name" value="PyrdxlP-dep_Trfase_small"/>
</dbReference>
<dbReference type="InterPro" id="IPR020578">
    <property type="entry name" value="Aminotrans_V_PyrdxlP_BS"/>
</dbReference>
<dbReference type="Gene3D" id="3.90.1150.10">
    <property type="entry name" value="Aspartate Aminotransferase, domain 1"/>
    <property type="match status" value="1"/>
</dbReference>
<gene>
    <name evidence="12" type="ORF">CPter91_5351</name>
</gene>
<keyword evidence="5" id="KW-0479">Metal-binding</keyword>
<dbReference type="EC" id="2.8.1.7" evidence="3"/>
<dbReference type="Gene3D" id="3.40.640.10">
    <property type="entry name" value="Type I PLP-dependent aspartate aminotransferase-like (Major domain)"/>
    <property type="match status" value="1"/>
</dbReference>
<evidence type="ECO:0000256" key="7">
    <source>
        <dbReference type="ARBA" id="ARBA00023004"/>
    </source>
</evidence>
<dbReference type="GO" id="GO:0046872">
    <property type="term" value="F:metal ion binding"/>
    <property type="evidence" value="ECO:0007669"/>
    <property type="project" value="UniProtKB-KW"/>
</dbReference>
<protein>
    <recommendedName>
        <fullName evidence="3">cysteine desulfurase</fullName>
        <ecNumber evidence="3">2.8.1.7</ecNumber>
    </recommendedName>
</protein>
<evidence type="ECO:0000313" key="13">
    <source>
        <dbReference type="Proteomes" id="UP000074561"/>
    </source>
</evidence>
<reference evidence="12 13" key="1">
    <citation type="submission" date="2015-11" db="EMBL/GenBank/DDBJ databases">
        <title>Exploring the genomic traits of fungus-feeding bacterial genus Collimonas.</title>
        <authorList>
            <person name="Song C."/>
            <person name="Schmidt R."/>
            <person name="de Jager V."/>
            <person name="Krzyzanowska D."/>
            <person name="Jongedijk E."/>
            <person name="Cankar K."/>
            <person name="Beekwilder J."/>
            <person name="van Veen A."/>
            <person name="de Boer W."/>
            <person name="van Veen J.A."/>
            <person name="Garbeva P."/>
        </authorList>
    </citation>
    <scope>NUCLEOTIDE SEQUENCE [LARGE SCALE GENOMIC DNA]</scope>
    <source>
        <strain evidence="12 13">Ter91</strain>
    </source>
</reference>
<keyword evidence="7" id="KW-0408">Iron</keyword>
<feature type="domain" description="Aminotransferase class V" evidence="11">
    <location>
        <begin position="2"/>
        <end position="360"/>
    </location>
</feature>
<evidence type="ECO:0000256" key="6">
    <source>
        <dbReference type="ARBA" id="ARBA00022898"/>
    </source>
</evidence>
<evidence type="ECO:0000256" key="3">
    <source>
        <dbReference type="ARBA" id="ARBA00012239"/>
    </source>
</evidence>
<evidence type="ECO:0000256" key="10">
    <source>
        <dbReference type="RuleBase" id="RU004504"/>
    </source>
</evidence>
<keyword evidence="12" id="KW-0032">Aminotransferase</keyword>
<dbReference type="PANTHER" id="PTHR11601:SF34">
    <property type="entry name" value="CYSTEINE DESULFURASE"/>
    <property type="match status" value="1"/>
</dbReference>
<proteinExistence type="inferred from homology"/>
<organism evidence="12 13">
    <name type="scientific">Collimonas pratensis</name>
    <dbReference type="NCBI Taxonomy" id="279113"/>
    <lineage>
        <taxon>Bacteria</taxon>
        <taxon>Pseudomonadati</taxon>
        <taxon>Pseudomonadota</taxon>
        <taxon>Betaproteobacteria</taxon>
        <taxon>Burkholderiales</taxon>
        <taxon>Oxalobacteraceae</taxon>
        <taxon>Collimonas</taxon>
    </lineage>
</organism>
<comment type="similarity">
    <text evidence="2">Belongs to the class-V pyridoxal-phosphate-dependent aminotransferase family. NifS/IscS subfamily.</text>
</comment>
<evidence type="ECO:0000256" key="1">
    <source>
        <dbReference type="ARBA" id="ARBA00001933"/>
    </source>
</evidence>
<dbReference type="Gene3D" id="1.10.260.50">
    <property type="match status" value="1"/>
</dbReference>
<dbReference type="STRING" id="279113.CPter91_5351"/>
<evidence type="ECO:0000256" key="9">
    <source>
        <dbReference type="ARBA" id="ARBA00050776"/>
    </source>
</evidence>
<dbReference type="PANTHER" id="PTHR11601">
    <property type="entry name" value="CYSTEINE DESULFURYLASE FAMILY MEMBER"/>
    <property type="match status" value="1"/>
</dbReference>
<dbReference type="EMBL" id="CP013234">
    <property type="protein sequence ID" value="AMP07637.1"/>
    <property type="molecule type" value="Genomic_DNA"/>
</dbReference>
<dbReference type="Pfam" id="PF00266">
    <property type="entry name" value="Aminotran_5"/>
    <property type="match status" value="1"/>
</dbReference>
<dbReference type="GO" id="GO:0051536">
    <property type="term" value="F:iron-sulfur cluster binding"/>
    <property type="evidence" value="ECO:0007669"/>
    <property type="project" value="UniProtKB-KW"/>
</dbReference>
<dbReference type="RefSeq" id="WP_082793228.1">
    <property type="nucleotide sequence ID" value="NZ_CP013234.1"/>
</dbReference>
<evidence type="ECO:0000256" key="8">
    <source>
        <dbReference type="ARBA" id="ARBA00023014"/>
    </source>
</evidence>
<dbReference type="GO" id="GO:0008483">
    <property type="term" value="F:transaminase activity"/>
    <property type="evidence" value="ECO:0007669"/>
    <property type="project" value="UniProtKB-KW"/>
</dbReference>
<dbReference type="KEGG" id="cpra:CPter91_5351"/>